<evidence type="ECO:0000313" key="2">
    <source>
        <dbReference type="EMBL" id="MBH8551271.1"/>
    </source>
</evidence>
<evidence type="ECO:0000313" key="3">
    <source>
        <dbReference type="Proteomes" id="UP000599391"/>
    </source>
</evidence>
<dbReference type="PANTHER" id="PTHR43031:SF1">
    <property type="entry name" value="PYRIDINE NUCLEOTIDE-DISULPHIDE OXIDOREDUCTASE"/>
    <property type="match status" value="1"/>
</dbReference>
<dbReference type="Pfam" id="PF00581">
    <property type="entry name" value="Rhodanese"/>
    <property type="match status" value="1"/>
</dbReference>
<gene>
    <name evidence="2" type="ORF">I8751_02505</name>
</gene>
<feature type="domain" description="Rhodanese" evidence="1">
    <location>
        <begin position="19"/>
        <end position="108"/>
    </location>
</feature>
<dbReference type="InterPro" id="IPR050229">
    <property type="entry name" value="GlpE_sulfurtransferase"/>
</dbReference>
<dbReference type="PANTHER" id="PTHR43031">
    <property type="entry name" value="FAD-DEPENDENT OXIDOREDUCTASE"/>
    <property type="match status" value="1"/>
</dbReference>
<dbReference type="RefSeq" id="WP_214437581.1">
    <property type="nucleotide sequence ID" value="NZ_JAECZB010000003.1"/>
</dbReference>
<protein>
    <submittedName>
        <fullName evidence="2">Rhodanese-like domain-containing protein</fullName>
    </submittedName>
</protein>
<organism evidence="2 3">
    <name type="scientific">Atlanticothrix silvestris CENA357</name>
    <dbReference type="NCBI Taxonomy" id="1725252"/>
    <lineage>
        <taxon>Bacteria</taxon>
        <taxon>Bacillati</taxon>
        <taxon>Cyanobacteriota</taxon>
        <taxon>Cyanophyceae</taxon>
        <taxon>Nostocales</taxon>
        <taxon>Nodulariaceae</taxon>
        <taxon>Atlanticothrix</taxon>
        <taxon>Atlanticothrix silvestris</taxon>
    </lineage>
</organism>
<dbReference type="InterPro" id="IPR001763">
    <property type="entry name" value="Rhodanese-like_dom"/>
</dbReference>
<dbReference type="CDD" id="cd00158">
    <property type="entry name" value="RHOD"/>
    <property type="match status" value="1"/>
</dbReference>
<dbReference type="AlphaFoldDB" id="A0A8J7HF07"/>
<dbReference type="Proteomes" id="UP000599391">
    <property type="component" value="Unassembled WGS sequence"/>
</dbReference>
<keyword evidence="3" id="KW-1185">Reference proteome</keyword>
<comment type="caution">
    <text evidence="2">The sequence shown here is derived from an EMBL/GenBank/DDBJ whole genome shotgun (WGS) entry which is preliminary data.</text>
</comment>
<name>A0A8J7HF07_9CYAN</name>
<evidence type="ECO:0000259" key="1">
    <source>
        <dbReference type="PROSITE" id="PS50206"/>
    </source>
</evidence>
<dbReference type="PROSITE" id="PS50206">
    <property type="entry name" value="RHODANESE_3"/>
    <property type="match status" value="1"/>
</dbReference>
<reference evidence="2 3" key="1">
    <citation type="journal article" date="2021" name="Int. J. Syst. Evol. Microbiol.">
        <title>Amazonocrinis nigriterrae gen. nov., sp. nov., Atlanticothrix silvestris gen. nov., sp. nov. and Dendronalium phyllosphericum gen. nov., sp. nov., nostocacean cyanobacteria from Brazilian environments.</title>
        <authorList>
            <person name="Alvarenga D.O."/>
            <person name="Andreote A.P.D."/>
            <person name="Branco L.H.Z."/>
            <person name="Delbaje E."/>
            <person name="Cruz R.B."/>
            <person name="Varani A.M."/>
            <person name="Fiore M.F."/>
        </authorList>
    </citation>
    <scope>NUCLEOTIDE SEQUENCE [LARGE SCALE GENOMIC DNA]</scope>
    <source>
        <strain evidence="2 3">CENA357</strain>
    </source>
</reference>
<accession>A0A8J7HF07</accession>
<sequence>MSTNLVADVHDLKSRLEWGQPAFTIIDVRDRHTYNDGHITGAIPISLEDLVQRAKSALHTKRHIYIYGDNDEQSTHAAQLLREAGFTDVAEIEGGFTAWKTAGGATEGVAA</sequence>
<dbReference type="InterPro" id="IPR036873">
    <property type="entry name" value="Rhodanese-like_dom_sf"/>
</dbReference>
<dbReference type="SUPFAM" id="SSF52821">
    <property type="entry name" value="Rhodanese/Cell cycle control phosphatase"/>
    <property type="match status" value="1"/>
</dbReference>
<dbReference type="SMART" id="SM00450">
    <property type="entry name" value="RHOD"/>
    <property type="match status" value="1"/>
</dbReference>
<dbReference type="EMBL" id="JAECZB010000003">
    <property type="protein sequence ID" value="MBH8551271.1"/>
    <property type="molecule type" value="Genomic_DNA"/>
</dbReference>
<dbReference type="Gene3D" id="3.40.250.10">
    <property type="entry name" value="Rhodanese-like domain"/>
    <property type="match status" value="1"/>
</dbReference>
<proteinExistence type="predicted"/>